<feature type="compositionally biased region" description="Polar residues" evidence="1">
    <location>
        <begin position="285"/>
        <end position="297"/>
    </location>
</feature>
<keyword evidence="3" id="KW-1185">Reference proteome</keyword>
<gene>
    <name evidence="2" type="ORF">HPB48_013990</name>
</gene>
<dbReference type="OrthoDB" id="10416141at2759"/>
<sequence>MPAAAFSASGADIFASGPRRKHTSRNLLLPDTLAMLPRLTLALLRSPWYWLLGSLIYITSVKTFQSGVSVILDILTIIGVWDMDKKTTPRKHPRGFRETCMARLKNPKRALLIFITWSVTTSPANLGTDMVYNYYTSRNHLDAKNRPIVGKGTTENVSSTGTSVPVTLGGDFPEPPTGSAYFRRRTPYGASRRASIMMTGGSISGDAPTADPLLYGQASGAGPEPAIRAQEGKGASVGSVGLQGFEPGETPLPERKPGRRLSILVPGQIKLESPLLPSVPEQALLSDQESPSPQSRARSILRKQESSSPRHEQQKVEAATPVSAPTIAVSHEGTTSGAEATVVSAETTRRRRSKKRERSTASPGQPLPGEPSPAESGGTPGSNSASLKGTKKRRSKKQKASTGSPTPSLQDESSSLPGGGGSPGSNTESLTASTSGLNSSSHRSKHTSRRKHAGRDKKPPKKRPPKSSGKRTPDDVEKEQ</sequence>
<feature type="region of interest" description="Disordered" evidence="1">
    <location>
        <begin position="216"/>
        <end position="259"/>
    </location>
</feature>
<feature type="region of interest" description="Disordered" evidence="1">
    <location>
        <begin position="146"/>
        <end position="183"/>
    </location>
</feature>
<accession>A0A9J6G719</accession>
<name>A0A9J6G719_HAELO</name>
<protein>
    <submittedName>
        <fullName evidence="2">Uncharacterized protein</fullName>
    </submittedName>
</protein>
<feature type="compositionally biased region" description="Basic residues" evidence="1">
    <location>
        <begin position="442"/>
        <end position="469"/>
    </location>
</feature>
<dbReference type="AlphaFoldDB" id="A0A9J6G719"/>
<reference evidence="2 3" key="1">
    <citation type="journal article" date="2020" name="Cell">
        <title>Large-Scale Comparative Analyses of Tick Genomes Elucidate Their Genetic Diversity and Vector Capacities.</title>
        <authorList>
            <consortium name="Tick Genome and Microbiome Consortium (TIGMIC)"/>
            <person name="Jia N."/>
            <person name="Wang J."/>
            <person name="Shi W."/>
            <person name="Du L."/>
            <person name="Sun Y."/>
            <person name="Zhan W."/>
            <person name="Jiang J.F."/>
            <person name="Wang Q."/>
            <person name="Zhang B."/>
            <person name="Ji P."/>
            <person name="Bell-Sakyi L."/>
            <person name="Cui X.M."/>
            <person name="Yuan T.T."/>
            <person name="Jiang B.G."/>
            <person name="Yang W.F."/>
            <person name="Lam T.T."/>
            <person name="Chang Q.C."/>
            <person name="Ding S.J."/>
            <person name="Wang X.J."/>
            <person name="Zhu J.G."/>
            <person name="Ruan X.D."/>
            <person name="Zhao L."/>
            <person name="Wei J.T."/>
            <person name="Ye R.Z."/>
            <person name="Que T.C."/>
            <person name="Du C.H."/>
            <person name="Zhou Y.H."/>
            <person name="Cheng J.X."/>
            <person name="Dai P.F."/>
            <person name="Guo W.B."/>
            <person name="Han X.H."/>
            <person name="Huang E.J."/>
            <person name="Li L.F."/>
            <person name="Wei W."/>
            <person name="Gao Y.C."/>
            <person name="Liu J.Z."/>
            <person name="Shao H.Z."/>
            <person name="Wang X."/>
            <person name="Wang C.C."/>
            <person name="Yang T.C."/>
            <person name="Huo Q.B."/>
            <person name="Li W."/>
            <person name="Chen H.Y."/>
            <person name="Chen S.E."/>
            <person name="Zhou L.G."/>
            <person name="Ni X.B."/>
            <person name="Tian J.H."/>
            <person name="Sheng Y."/>
            <person name="Liu T."/>
            <person name="Pan Y.S."/>
            <person name="Xia L.Y."/>
            <person name="Li J."/>
            <person name="Zhao F."/>
            <person name="Cao W.C."/>
        </authorList>
    </citation>
    <scope>NUCLEOTIDE SEQUENCE [LARGE SCALE GENOMIC DNA]</scope>
    <source>
        <strain evidence="2">HaeL-2018</strain>
    </source>
</reference>
<feature type="compositionally biased region" description="Polar residues" evidence="1">
    <location>
        <begin position="426"/>
        <end position="438"/>
    </location>
</feature>
<proteinExistence type="predicted"/>
<feature type="compositionally biased region" description="Basic and acidic residues" evidence="1">
    <location>
        <begin position="302"/>
        <end position="315"/>
    </location>
</feature>
<feature type="compositionally biased region" description="Polar residues" evidence="1">
    <location>
        <begin position="153"/>
        <end position="165"/>
    </location>
</feature>
<dbReference type="Proteomes" id="UP000821853">
    <property type="component" value="Chromosome 3"/>
</dbReference>
<feature type="region of interest" description="Disordered" evidence="1">
    <location>
        <begin position="284"/>
        <end position="480"/>
    </location>
</feature>
<feature type="compositionally biased region" description="Basic residues" evidence="1">
    <location>
        <begin position="389"/>
        <end position="399"/>
    </location>
</feature>
<evidence type="ECO:0000256" key="1">
    <source>
        <dbReference type="SAM" id="MobiDB-lite"/>
    </source>
</evidence>
<feature type="compositionally biased region" description="Basic and acidic residues" evidence="1">
    <location>
        <begin position="471"/>
        <end position="480"/>
    </location>
</feature>
<organism evidence="2 3">
    <name type="scientific">Haemaphysalis longicornis</name>
    <name type="common">Bush tick</name>
    <dbReference type="NCBI Taxonomy" id="44386"/>
    <lineage>
        <taxon>Eukaryota</taxon>
        <taxon>Metazoa</taxon>
        <taxon>Ecdysozoa</taxon>
        <taxon>Arthropoda</taxon>
        <taxon>Chelicerata</taxon>
        <taxon>Arachnida</taxon>
        <taxon>Acari</taxon>
        <taxon>Parasitiformes</taxon>
        <taxon>Ixodida</taxon>
        <taxon>Ixodoidea</taxon>
        <taxon>Ixodidae</taxon>
        <taxon>Haemaphysalinae</taxon>
        <taxon>Haemaphysalis</taxon>
    </lineage>
</organism>
<comment type="caution">
    <text evidence="2">The sequence shown here is derived from an EMBL/GenBank/DDBJ whole genome shotgun (WGS) entry which is preliminary data.</text>
</comment>
<feature type="compositionally biased region" description="Polar residues" evidence="1">
    <location>
        <begin position="403"/>
        <end position="412"/>
    </location>
</feature>
<dbReference type="VEuPathDB" id="VectorBase:HLOH_048597"/>
<evidence type="ECO:0000313" key="3">
    <source>
        <dbReference type="Proteomes" id="UP000821853"/>
    </source>
</evidence>
<dbReference type="EMBL" id="JABSTR010000005">
    <property type="protein sequence ID" value="KAH9370703.1"/>
    <property type="molecule type" value="Genomic_DNA"/>
</dbReference>
<evidence type="ECO:0000313" key="2">
    <source>
        <dbReference type="EMBL" id="KAH9370703.1"/>
    </source>
</evidence>